<evidence type="ECO:0000256" key="2">
    <source>
        <dbReference type="ARBA" id="ARBA00022679"/>
    </source>
</evidence>
<evidence type="ECO:0000256" key="8">
    <source>
        <dbReference type="SAM" id="MobiDB-lite"/>
    </source>
</evidence>
<evidence type="ECO:0000256" key="3">
    <source>
        <dbReference type="ARBA" id="ARBA00022741"/>
    </source>
</evidence>
<dbReference type="GO" id="GO:0004674">
    <property type="term" value="F:protein serine/threonine kinase activity"/>
    <property type="evidence" value="ECO:0007669"/>
    <property type="project" value="UniProtKB-KW"/>
</dbReference>
<evidence type="ECO:0000256" key="6">
    <source>
        <dbReference type="ARBA" id="ARBA00047899"/>
    </source>
</evidence>
<organism evidence="9">
    <name type="scientific">Drosophila rhopaloa</name>
    <name type="common">Fruit fly</name>
    <dbReference type="NCBI Taxonomy" id="1041015"/>
    <lineage>
        <taxon>Eukaryota</taxon>
        <taxon>Metazoa</taxon>
        <taxon>Ecdysozoa</taxon>
        <taxon>Arthropoda</taxon>
        <taxon>Hexapoda</taxon>
        <taxon>Insecta</taxon>
        <taxon>Pterygota</taxon>
        <taxon>Neoptera</taxon>
        <taxon>Endopterygota</taxon>
        <taxon>Diptera</taxon>
        <taxon>Brachycera</taxon>
        <taxon>Muscomorpha</taxon>
        <taxon>Ephydroidea</taxon>
        <taxon>Drosophilidae</taxon>
        <taxon>Drosophila</taxon>
        <taxon>Sophophora</taxon>
    </lineage>
</organism>
<dbReference type="OrthoDB" id="68483at2759"/>
<protein>
    <submittedName>
        <fullName evidence="9">Serine/threonine-protein kinase stk11</fullName>
    </submittedName>
</protein>
<dbReference type="PANTHER" id="PTHR24350">
    <property type="entry name" value="SERINE/THREONINE-PROTEIN KINASE IAL-RELATED"/>
    <property type="match status" value="1"/>
</dbReference>
<dbReference type="Gene3D" id="1.10.510.10">
    <property type="entry name" value="Transferase(Phosphotransferase) domain 1"/>
    <property type="match status" value="1"/>
</dbReference>
<feature type="region of interest" description="Disordered" evidence="8">
    <location>
        <begin position="174"/>
        <end position="201"/>
    </location>
</feature>
<feature type="non-terminal residue" evidence="9">
    <location>
        <position position="1"/>
    </location>
</feature>
<accession>A0A6P4E3B8</accession>
<keyword evidence="2" id="KW-0808">Transferase</keyword>
<feature type="compositionally biased region" description="Low complexity" evidence="8">
    <location>
        <begin position="174"/>
        <end position="184"/>
    </location>
</feature>
<reference evidence="9" key="1">
    <citation type="submission" date="2025-08" db="UniProtKB">
        <authorList>
            <consortium name="RefSeq"/>
        </authorList>
    </citation>
    <scope>IDENTIFICATION</scope>
</reference>
<dbReference type="InterPro" id="IPR011009">
    <property type="entry name" value="Kinase-like_dom_sf"/>
</dbReference>
<proteinExistence type="predicted"/>
<comment type="catalytic activity">
    <reaction evidence="7">
        <text>L-seryl-[protein] + ATP = O-phospho-L-seryl-[protein] + ADP + H(+)</text>
        <dbReference type="Rhea" id="RHEA:17989"/>
        <dbReference type="Rhea" id="RHEA-COMP:9863"/>
        <dbReference type="Rhea" id="RHEA-COMP:11604"/>
        <dbReference type="ChEBI" id="CHEBI:15378"/>
        <dbReference type="ChEBI" id="CHEBI:29999"/>
        <dbReference type="ChEBI" id="CHEBI:30616"/>
        <dbReference type="ChEBI" id="CHEBI:83421"/>
        <dbReference type="ChEBI" id="CHEBI:456216"/>
        <dbReference type="EC" id="2.7.11.1"/>
    </reaction>
</comment>
<evidence type="ECO:0000256" key="7">
    <source>
        <dbReference type="ARBA" id="ARBA00048679"/>
    </source>
</evidence>
<dbReference type="SUPFAM" id="SSF56112">
    <property type="entry name" value="Protein kinase-like (PK-like)"/>
    <property type="match status" value="1"/>
</dbReference>
<sequence>SNINPYIFPPNLFYLSCSYNLATGQYPFEGDNIYRLLENIGRGQWEAPEWLYELDPDFAKLILGMLQADPNKRLSLQEIRHDTWFRSAPPVTGPPIPIPPLKGDKYRSSTVIPYLEAYHYGDQDQEDVYFTEHDVNQQLARRAQAAASEIRAKSAAAQAACHAYEPPSTSAAAAAASGNSLGNGSREEAPVKKKGSALKRRAKKLTSCISVRKLSHCRTS</sequence>
<keyword evidence="5" id="KW-0067">ATP-binding</keyword>
<evidence type="ECO:0000256" key="4">
    <source>
        <dbReference type="ARBA" id="ARBA00022777"/>
    </source>
</evidence>
<evidence type="ECO:0000256" key="1">
    <source>
        <dbReference type="ARBA" id="ARBA00022527"/>
    </source>
</evidence>
<comment type="catalytic activity">
    <reaction evidence="6">
        <text>L-threonyl-[protein] + ATP = O-phospho-L-threonyl-[protein] + ADP + H(+)</text>
        <dbReference type="Rhea" id="RHEA:46608"/>
        <dbReference type="Rhea" id="RHEA-COMP:11060"/>
        <dbReference type="Rhea" id="RHEA-COMP:11605"/>
        <dbReference type="ChEBI" id="CHEBI:15378"/>
        <dbReference type="ChEBI" id="CHEBI:30013"/>
        <dbReference type="ChEBI" id="CHEBI:30616"/>
        <dbReference type="ChEBI" id="CHEBI:61977"/>
        <dbReference type="ChEBI" id="CHEBI:456216"/>
        <dbReference type="EC" id="2.7.11.1"/>
    </reaction>
</comment>
<evidence type="ECO:0000313" key="9">
    <source>
        <dbReference type="RefSeq" id="XP_016969718.1"/>
    </source>
</evidence>
<gene>
    <name evidence="9" type="primary">LOC108037614</name>
</gene>
<keyword evidence="1" id="KW-0723">Serine/threonine-protein kinase</keyword>
<name>A0A6P4E3B8_DRORH</name>
<keyword evidence="3" id="KW-0547">Nucleotide-binding</keyword>
<feature type="compositionally biased region" description="Basic residues" evidence="8">
    <location>
        <begin position="192"/>
        <end position="201"/>
    </location>
</feature>
<evidence type="ECO:0000256" key="5">
    <source>
        <dbReference type="ARBA" id="ARBA00022840"/>
    </source>
</evidence>
<dbReference type="AlphaFoldDB" id="A0A6P4E3B8"/>
<dbReference type="GO" id="GO:0005524">
    <property type="term" value="F:ATP binding"/>
    <property type="evidence" value="ECO:0007669"/>
    <property type="project" value="UniProtKB-KW"/>
</dbReference>
<keyword evidence="4 9" id="KW-0418">Kinase</keyword>
<dbReference type="InterPro" id="IPR030616">
    <property type="entry name" value="Aur-like"/>
</dbReference>
<dbReference type="RefSeq" id="XP_016969718.1">
    <property type="nucleotide sequence ID" value="XM_017114229.1"/>
</dbReference>